<comment type="similarity">
    <text evidence="2">Belongs to the bHLH protein family.</text>
</comment>
<keyword evidence="4" id="KW-0804">Transcription</keyword>
<evidence type="ECO:0000256" key="5">
    <source>
        <dbReference type="ARBA" id="ARBA00023242"/>
    </source>
</evidence>
<accession>A0A804KMM8</accession>
<dbReference type="PROSITE" id="PS50888">
    <property type="entry name" value="BHLH"/>
    <property type="match status" value="1"/>
</dbReference>
<dbReference type="FunCoup" id="A0A804KMM8">
    <property type="interactions" value="135"/>
</dbReference>
<evidence type="ECO:0000313" key="10">
    <source>
        <dbReference type="Proteomes" id="UP000012960"/>
    </source>
</evidence>
<dbReference type="GO" id="GO:0046983">
    <property type="term" value="F:protein dimerization activity"/>
    <property type="evidence" value="ECO:0007669"/>
    <property type="project" value="InterPro"/>
</dbReference>
<evidence type="ECO:0000256" key="1">
    <source>
        <dbReference type="ARBA" id="ARBA00004123"/>
    </source>
</evidence>
<dbReference type="InParanoid" id="A0A804KMM8"/>
<gene>
    <name evidence="8" type="ORF">GSMUA_241460.1</name>
</gene>
<comment type="subcellular location">
    <subcellularLocation>
        <location evidence="1">Nucleus</location>
    </subcellularLocation>
</comment>
<dbReference type="InterPro" id="IPR036638">
    <property type="entry name" value="HLH_DNA-bd_sf"/>
</dbReference>
<dbReference type="Pfam" id="PF00010">
    <property type="entry name" value="HLH"/>
    <property type="match status" value="1"/>
</dbReference>
<keyword evidence="3" id="KW-0805">Transcription regulation</keyword>
<dbReference type="EMBL" id="HG996474">
    <property type="protein sequence ID" value="CAG1836177.1"/>
    <property type="molecule type" value="Genomic_DNA"/>
</dbReference>
<protein>
    <submittedName>
        <fullName evidence="8">(wild Malaysian banana) hypothetical protein</fullName>
    </submittedName>
</protein>
<organism evidence="9 10">
    <name type="scientific">Musa acuminata subsp. malaccensis</name>
    <name type="common">Wild banana</name>
    <name type="synonym">Musa malaccensis</name>
    <dbReference type="NCBI Taxonomy" id="214687"/>
    <lineage>
        <taxon>Eukaryota</taxon>
        <taxon>Viridiplantae</taxon>
        <taxon>Streptophyta</taxon>
        <taxon>Embryophyta</taxon>
        <taxon>Tracheophyta</taxon>
        <taxon>Spermatophyta</taxon>
        <taxon>Magnoliopsida</taxon>
        <taxon>Liliopsida</taxon>
        <taxon>Zingiberales</taxon>
        <taxon>Musaceae</taxon>
        <taxon>Musa</taxon>
    </lineage>
</organism>
<dbReference type="Proteomes" id="UP000012960">
    <property type="component" value="Unplaced"/>
</dbReference>
<reference evidence="9" key="2">
    <citation type="submission" date="2021-05" db="UniProtKB">
        <authorList>
            <consortium name="EnsemblPlants"/>
        </authorList>
    </citation>
    <scope>IDENTIFICATION</scope>
    <source>
        <strain evidence="9">subsp. malaccensis</strain>
    </source>
</reference>
<evidence type="ECO:0000313" key="8">
    <source>
        <dbReference type="EMBL" id="CAG1836177.1"/>
    </source>
</evidence>
<dbReference type="GO" id="GO:0005634">
    <property type="term" value="C:nucleus"/>
    <property type="evidence" value="ECO:0000318"/>
    <property type="project" value="GO_Central"/>
</dbReference>
<feature type="compositionally biased region" description="Basic and acidic residues" evidence="6">
    <location>
        <begin position="82"/>
        <end position="94"/>
    </location>
</feature>
<feature type="region of interest" description="Disordered" evidence="6">
    <location>
        <begin position="78"/>
        <end position="106"/>
    </location>
</feature>
<sequence length="302" mass="33104">MGSAKGRPVRPSSGVLLASDGSFSALLDLPSDQAVNLLHRLPDPNAVASSGEMRRLCLPPRPKAELLDSAGLRLIAQRSAKRKEGEKSRGESPAKKSKRRSEEGTACGKKLPCVHVRARRGQATDSHSLAERARREKINARMKVLRELVPGCSKISGTTLLLDEIINHIKSLQCLIELLSMRLAAANSRISFSGPDSSSSVDCGWLTVNNERSRRVGMEPIEWSSYGGRRQPQQHIWHINLVHPQQTSRASEGETPTAPIMGPYSSSAINLLLVTAALLFQLFMSQTKLKDYSTLDKGLVRR</sequence>
<dbReference type="AlphaFoldDB" id="A0A804KMM8"/>
<reference evidence="8" key="1">
    <citation type="submission" date="2021-03" db="EMBL/GenBank/DDBJ databases">
        <authorList>
            <consortium name="Genoscope - CEA"/>
            <person name="William W."/>
        </authorList>
    </citation>
    <scope>NUCLEOTIDE SEQUENCE</scope>
    <source>
        <strain evidence="8">Doubled-haploid Pahang</strain>
    </source>
</reference>
<dbReference type="Gene3D" id="4.10.280.10">
    <property type="entry name" value="Helix-loop-helix DNA-binding domain"/>
    <property type="match status" value="1"/>
</dbReference>
<dbReference type="InterPro" id="IPR011598">
    <property type="entry name" value="bHLH_dom"/>
</dbReference>
<evidence type="ECO:0000256" key="2">
    <source>
        <dbReference type="ARBA" id="ARBA00005510"/>
    </source>
</evidence>
<dbReference type="GO" id="GO:0003700">
    <property type="term" value="F:DNA-binding transcription factor activity"/>
    <property type="evidence" value="ECO:0000318"/>
    <property type="project" value="GO_Central"/>
</dbReference>
<dbReference type="SMART" id="SM00353">
    <property type="entry name" value="HLH"/>
    <property type="match status" value="1"/>
</dbReference>
<evidence type="ECO:0000313" key="9">
    <source>
        <dbReference type="EnsemblPlants" id="Ma09_p22830.2"/>
    </source>
</evidence>
<dbReference type="EnsemblPlants" id="Ma09_t22830.2">
    <property type="protein sequence ID" value="Ma09_p22830.2"/>
    <property type="gene ID" value="Ma09_g22830"/>
</dbReference>
<evidence type="ECO:0000256" key="4">
    <source>
        <dbReference type="ARBA" id="ARBA00023163"/>
    </source>
</evidence>
<dbReference type="InterPro" id="IPR024097">
    <property type="entry name" value="bHLH_ZIP_TF"/>
</dbReference>
<evidence type="ECO:0000259" key="7">
    <source>
        <dbReference type="PROSITE" id="PS50888"/>
    </source>
</evidence>
<dbReference type="Gramene" id="Ma09_t22830.2">
    <property type="protein sequence ID" value="Ma09_p22830.2"/>
    <property type="gene ID" value="Ma09_g22830"/>
</dbReference>
<dbReference type="PANTHER" id="PTHR12565">
    <property type="entry name" value="STEROL REGULATORY ELEMENT-BINDING PROTEIN"/>
    <property type="match status" value="1"/>
</dbReference>
<name>A0A804KMM8_MUSAM</name>
<proteinExistence type="inferred from homology"/>
<evidence type="ECO:0000256" key="3">
    <source>
        <dbReference type="ARBA" id="ARBA00023015"/>
    </source>
</evidence>
<keyword evidence="10" id="KW-1185">Reference proteome</keyword>
<dbReference type="PANTHER" id="PTHR12565:SF112">
    <property type="entry name" value="TRANSCRIPTION FACTOR BHLH48-RELATED"/>
    <property type="match status" value="1"/>
</dbReference>
<dbReference type="SUPFAM" id="SSF47459">
    <property type="entry name" value="HLH, helix-loop-helix DNA-binding domain"/>
    <property type="match status" value="1"/>
</dbReference>
<keyword evidence="5" id="KW-0539">Nucleus</keyword>
<evidence type="ECO:0000256" key="6">
    <source>
        <dbReference type="SAM" id="MobiDB-lite"/>
    </source>
</evidence>
<feature type="domain" description="BHLH" evidence="7">
    <location>
        <begin position="122"/>
        <end position="172"/>
    </location>
</feature>